<reference evidence="3" key="1">
    <citation type="submission" date="2025-08" db="UniProtKB">
        <authorList>
            <consortium name="Ensembl"/>
        </authorList>
    </citation>
    <scope>IDENTIFICATION</scope>
</reference>
<accession>A0A3Q3WLU4</accession>
<evidence type="ECO:0000313" key="4">
    <source>
        <dbReference type="Proteomes" id="UP000261620"/>
    </source>
</evidence>
<organism evidence="3 4">
    <name type="scientific">Mola mola</name>
    <name type="common">Ocean sunfish</name>
    <name type="synonym">Tetraodon mola</name>
    <dbReference type="NCBI Taxonomy" id="94237"/>
    <lineage>
        <taxon>Eukaryota</taxon>
        <taxon>Metazoa</taxon>
        <taxon>Chordata</taxon>
        <taxon>Craniata</taxon>
        <taxon>Vertebrata</taxon>
        <taxon>Euteleostomi</taxon>
        <taxon>Actinopterygii</taxon>
        <taxon>Neopterygii</taxon>
        <taxon>Teleostei</taxon>
        <taxon>Neoteleostei</taxon>
        <taxon>Acanthomorphata</taxon>
        <taxon>Eupercaria</taxon>
        <taxon>Tetraodontiformes</taxon>
        <taxon>Molidae</taxon>
        <taxon>Mola</taxon>
    </lineage>
</organism>
<dbReference type="Ensembl" id="ENSMMOT00000016239.1">
    <property type="protein sequence ID" value="ENSMMOP00000015973.1"/>
    <property type="gene ID" value="ENSMMOG00000012188.1"/>
</dbReference>
<dbReference type="GO" id="GO:0042802">
    <property type="term" value="F:identical protein binding"/>
    <property type="evidence" value="ECO:0007669"/>
    <property type="project" value="InterPro"/>
</dbReference>
<dbReference type="STRING" id="94237.ENSMMOP00000015973"/>
<protein>
    <recommendedName>
        <fullName evidence="2">Cep57 centrosome localisation domain-containing protein</fullName>
    </recommendedName>
</protein>
<dbReference type="GO" id="GO:0008017">
    <property type="term" value="F:microtubule binding"/>
    <property type="evidence" value="ECO:0007669"/>
    <property type="project" value="TreeGrafter"/>
</dbReference>
<keyword evidence="4" id="KW-1185">Reference proteome</keyword>
<dbReference type="GO" id="GO:0005813">
    <property type="term" value="C:centrosome"/>
    <property type="evidence" value="ECO:0007669"/>
    <property type="project" value="TreeGrafter"/>
</dbReference>
<sequence>SDSLSVPSFKDYPVHRPFINTHSWLSSSPSKAFPETNSAAILSALKNLQEKMRRLELGKGHAPLSLDSMRRRASQTNPESDKVIERPINDQSGSKREPSGHVNPPLVPQADTLHFKYTAYFAENCSLFLQISMETAKSANKQSDTVCKHAQLKKLERLEQEYLRLTCIQNEAEVHTKMHVGQRSCCPKLYFSLQNN</sequence>
<name>A0A3Q3WLU4_MOLML</name>
<evidence type="ECO:0000256" key="1">
    <source>
        <dbReference type="SAM" id="MobiDB-lite"/>
    </source>
</evidence>
<dbReference type="PANTHER" id="PTHR19336">
    <property type="entry name" value="UNCHARACTERIZED DUF1167"/>
    <property type="match status" value="1"/>
</dbReference>
<evidence type="ECO:0000259" key="2">
    <source>
        <dbReference type="Pfam" id="PF14073"/>
    </source>
</evidence>
<dbReference type="InterPro" id="IPR025913">
    <property type="entry name" value="Cep57_CLD"/>
</dbReference>
<feature type="domain" description="Cep57 centrosome localisation" evidence="2">
    <location>
        <begin position="133"/>
        <end position="176"/>
    </location>
</feature>
<dbReference type="Pfam" id="PF14073">
    <property type="entry name" value="Cep57_CLD"/>
    <property type="match status" value="2"/>
</dbReference>
<dbReference type="InterPro" id="IPR051756">
    <property type="entry name" value="Centrosomal_MT-associated"/>
</dbReference>
<evidence type="ECO:0000313" key="3">
    <source>
        <dbReference type="Ensembl" id="ENSMMOP00000015973.1"/>
    </source>
</evidence>
<feature type="region of interest" description="Disordered" evidence="1">
    <location>
        <begin position="59"/>
        <end position="107"/>
    </location>
</feature>
<reference evidence="3" key="2">
    <citation type="submission" date="2025-09" db="UniProtKB">
        <authorList>
            <consortium name="Ensembl"/>
        </authorList>
    </citation>
    <scope>IDENTIFICATION</scope>
</reference>
<dbReference type="PANTHER" id="PTHR19336:SF11">
    <property type="entry name" value="CENTROSOMAL PROTEIN OF 57 KDA"/>
    <property type="match status" value="1"/>
</dbReference>
<dbReference type="AlphaFoldDB" id="A0A3Q3WLU4"/>
<feature type="domain" description="Cep57 centrosome localisation" evidence="2">
    <location>
        <begin position="40"/>
        <end position="89"/>
    </location>
</feature>
<feature type="compositionally biased region" description="Basic and acidic residues" evidence="1">
    <location>
        <begin position="79"/>
        <end position="99"/>
    </location>
</feature>
<proteinExistence type="predicted"/>
<dbReference type="GO" id="GO:0043015">
    <property type="term" value="F:gamma-tubulin binding"/>
    <property type="evidence" value="ECO:0007669"/>
    <property type="project" value="InterPro"/>
</dbReference>
<dbReference type="Proteomes" id="UP000261620">
    <property type="component" value="Unplaced"/>
</dbReference>